<dbReference type="InterPro" id="IPR003594">
    <property type="entry name" value="HATPase_dom"/>
</dbReference>
<evidence type="ECO:0000256" key="6">
    <source>
        <dbReference type="ARBA" id="ARBA00022777"/>
    </source>
</evidence>
<dbReference type="Gene3D" id="3.30.565.10">
    <property type="entry name" value="Histidine kinase-like ATPase, C-terminal domain"/>
    <property type="match status" value="1"/>
</dbReference>
<gene>
    <name evidence="12" type="ORF">AA314_01580</name>
    <name evidence="13" type="ORF">ATI61_104629</name>
</gene>
<name>A0AAC8Q2X9_9BACT</name>
<dbReference type="Gene3D" id="1.10.287.130">
    <property type="match status" value="1"/>
</dbReference>
<keyword evidence="3" id="KW-0597">Phosphoprotein</keyword>
<keyword evidence="8" id="KW-0902">Two-component regulatory system</keyword>
<dbReference type="SUPFAM" id="SSF47384">
    <property type="entry name" value="Homodimeric domain of signal transducing histidine kinase"/>
    <property type="match status" value="1"/>
</dbReference>
<organism evidence="12 14">
    <name type="scientific">Archangium gephyra</name>
    <dbReference type="NCBI Taxonomy" id="48"/>
    <lineage>
        <taxon>Bacteria</taxon>
        <taxon>Pseudomonadati</taxon>
        <taxon>Myxococcota</taxon>
        <taxon>Myxococcia</taxon>
        <taxon>Myxococcales</taxon>
        <taxon>Cystobacterineae</taxon>
        <taxon>Archangiaceae</taxon>
        <taxon>Archangium</taxon>
    </lineage>
</organism>
<dbReference type="PRINTS" id="PR00344">
    <property type="entry name" value="BCTRLSENSOR"/>
</dbReference>
<evidence type="ECO:0000256" key="7">
    <source>
        <dbReference type="ARBA" id="ARBA00022840"/>
    </source>
</evidence>
<dbReference type="InterPro" id="IPR036097">
    <property type="entry name" value="HisK_dim/P_sf"/>
</dbReference>
<feature type="transmembrane region" description="Helical" evidence="10">
    <location>
        <begin position="138"/>
        <end position="155"/>
    </location>
</feature>
<evidence type="ECO:0000256" key="8">
    <source>
        <dbReference type="ARBA" id="ARBA00023012"/>
    </source>
</evidence>
<feature type="transmembrane region" description="Helical" evidence="10">
    <location>
        <begin position="74"/>
        <end position="105"/>
    </location>
</feature>
<feature type="transmembrane region" description="Helical" evidence="10">
    <location>
        <begin position="111"/>
        <end position="131"/>
    </location>
</feature>
<dbReference type="EMBL" id="QUMU01000004">
    <property type="protein sequence ID" value="REG33338.1"/>
    <property type="molecule type" value="Genomic_DNA"/>
</dbReference>
<evidence type="ECO:0000259" key="11">
    <source>
        <dbReference type="PROSITE" id="PS50109"/>
    </source>
</evidence>
<dbReference type="GO" id="GO:0000155">
    <property type="term" value="F:phosphorelay sensor kinase activity"/>
    <property type="evidence" value="ECO:0007669"/>
    <property type="project" value="InterPro"/>
</dbReference>
<protein>
    <recommendedName>
        <fullName evidence="2">histidine kinase</fullName>
        <ecNumber evidence="2">2.7.13.3</ecNumber>
    </recommendedName>
</protein>
<keyword evidence="4" id="KW-0808">Transferase</keyword>
<dbReference type="Proteomes" id="UP000035579">
    <property type="component" value="Chromosome"/>
</dbReference>
<feature type="transmembrane region" description="Helical" evidence="10">
    <location>
        <begin position="12"/>
        <end position="38"/>
    </location>
</feature>
<evidence type="ECO:0000313" key="13">
    <source>
        <dbReference type="EMBL" id="REG33338.1"/>
    </source>
</evidence>
<dbReference type="InterPro" id="IPR005467">
    <property type="entry name" value="His_kinase_dom"/>
</dbReference>
<keyword evidence="10" id="KW-0472">Membrane</keyword>
<feature type="transmembrane region" description="Helical" evidence="10">
    <location>
        <begin position="44"/>
        <end position="62"/>
    </location>
</feature>
<keyword evidence="10" id="KW-1133">Transmembrane helix</keyword>
<dbReference type="PANTHER" id="PTHR43065">
    <property type="entry name" value="SENSOR HISTIDINE KINASE"/>
    <property type="match status" value="1"/>
</dbReference>
<evidence type="ECO:0000256" key="5">
    <source>
        <dbReference type="ARBA" id="ARBA00022741"/>
    </source>
</evidence>
<dbReference type="PANTHER" id="PTHR43065:SF10">
    <property type="entry name" value="PEROXIDE STRESS-ACTIVATED HISTIDINE KINASE MAK3"/>
    <property type="match status" value="1"/>
</dbReference>
<proteinExistence type="predicted"/>
<evidence type="ECO:0000256" key="10">
    <source>
        <dbReference type="SAM" id="Phobius"/>
    </source>
</evidence>
<reference evidence="12 14" key="1">
    <citation type="submission" date="2015-05" db="EMBL/GenBank/DDBJ databases">
        <title>Genome assembly of Archangium gephyra DSM 2261.</title>
        <authorList>
            <person name="Sharma G."/>
            <person name="Subramanian S."/>
        </authorList>
    </citation>
    <scope>NUCLEOTIDE SEQUENCE [LARGE SCALE GENOMIC DNA]</scope>
    <source>
        <strain evidence="12 14">DSM 2261</strain>
    </source>
</reference>
<evidence type="ECO:0000256" key="4">
    <source>
        <dbReference type="ARBA" id="ARBA00022679"/>
    </source>
</evidence>
<dbReference type="EMBL" id="CP011509">
    <property type="protein sequence ID" value="AKI99953.1"/>
    <property type="molecule type" value="Genomic_DNA"/>
</dbReference>
<keyword evidence="10" id="KW-0812">Transmembrane</keyword>
<dbReference type="SUPFAM" id="SSF55874">
    <property type="entry name" value="ATPase domain of HSP90 chaperone/DNA topoisomerase II/histidine kinase"/>
    <property type="match status" value="1"/>
</dbReference>
<dbReference type="Proteomes" id="UP000256345">
    <property type="component" value="Unassembled WGS sequence"/>
</dbReference>
<evidence type="ECO:0000256" key="9">
    <source>
        <dbReference type="SAM" id="Coils"/>
    </source>
</evidence>
<evidence type="ECO:0000313" key="15">
    <source>
        <dbReference type="Proteomes" id="UP000256345"/>
    </source>
</evidence>
<dbReference type="InterPro" id="IPR004358">
    <property type="entry name" value="Sig_transdc_His_kin-like_C"/>
</dbReference>
<accession>A0AAC8Q2X9</accession>
<evidence type="ECO:0000256" key="3">
    <source>
        <dbReference type="ARBA" id="ARBA00022553"/>
    </source>
</evidence>
<dbReference type="SMART" id="SM00388">
    <property type="entry name" value="HisKA"/>
    <property type="match status" value="1"/>
</dbReference>
<evidence type="ECO:0000256" key="1">
    <source>
        <dbReference type="ARBA" id="ARBA00000085"/>
    </source>
</evidence>
<keyword evidence="15" id="KW-1185">Reference proteome</keyword>
<dbReference type="GO" id="GO:0005524">
    <property type="term" value="F:ATP binding"/>
    <property type="evidence" value="ECO:0007669"/>
    <property type="project" value="UniProtKB-KW"/>
</dbReference>
<evidence type="ECO:0000256" key="2">
    <source>
        <dbReference type="ARBA" id="ARBA00012438"/>
    </source>
</evidence>
<dbReference type="Pfam" id="PF02518">
    <property type="entry name" value="HATPase_c"/>
    <property type="match status" value="1"/>
</dbReference>
<sequence>MQALRRVKRKNYFVCAALLFGGFIAHALALGAFVPALALAYGGWSASFLGIGLAVGAGWISVKATGFWSGPSSLVAATALVHLTGGPLSPCFPMLSAIPFAIAIFTPDTRVPTVAACGGMLLSVAVLDVLAGLPARELLAHMASFGLIGAIAIAGSRTYRRMSDAEKTAQQERLVAQQERLVVLEQLAESERRRMKAERERVEVDRLVLVGQLAAGVAHEVNNPLAFVKSNLSFLERELRHEGGPLDVGELRDVVAETQDGVLRIQQIVMDLRRFSREIDEGDEGQAADAIQEARRLASVRLRGLGDVTLEIDAELPLVRLGQRHLVQVLLNLLVNAADAVEDAEPARRAAIIVRARQAEGGVRLEVEDNGPGIPQEVLARLFEPFFTTKPPGKGTGLGLALCREYVLRVDGSLHAENRAEGGARFVMWLPAAGQHVPAPAPASAAA</sequence>
<dbReference type="Pfam" id="PF00512">
    <property type="entry name" value="HisKA"/>
    <property type="match status" value="1"/>
</dbReference>
<dbReference type="CDD" id="cd00075">
    <property type="entry name" value="HATPase"/>
    <property type="match status" value="1"/>
</dbReference>
<dbReference type="EC" id="2.7.13.3" evidence="2"/>
<keyword evidence="7" id="KW-0067">ATP-binding</keyword>
<reference evidence="13 15" key="2">
    <citation type="submission" date="2018-08" db="EMBL/GenBank/DDBJ databases">
        <title>Genomic Encyclopedia of Archaeal and Bacterial Type Strains, Phase II (KMG-II): from individual species to whole genera.</title>
        <authorList>
            <person name="Goeker M."/>
        </authorList>
    </citation>
    <scope>NUCLEOTIDE SEQUENCE [LARGE SCALE GENOMIC DNA]</scope>
    <source>
        <strain evidence="13 15">DSM 2261</strain>
    </source>
</reference>
<dbReference type="KEGG" id="age:AA314_01580"/>
<feature type="coiled-coil region" evidence="9">
    <location>
        <begin position="174"/>
        <end position="207"/>
    </location>
</feature>
<keyword evidence="5" id="KW-0547">Nucleotide-binding</keyword>
<evidence type="ECO:0000313" key="12">
    <source>
        <dbReference type="EMBL" id="AKI99953.1"/>
    </source>
</evidence>
<dbReference type="SMART" id="SM00387">
    <property type="entry name" value="HATPase_c"/>
    <property type="match status" value="1"/>
</dbReference>
<keyword evidence="9" id="KW-0175">Coiled coil</keyword>
<comment type="catalytic activity">
    <reaction evidence="1">
        <text>ATP + protein L-histidine = ADP + protein N-phospho-L-histidine.</text>
        <dbReference type="EC" id="2.7.13.3"/>
    </reaction>
</comment>
<dbReference type="InterPro" id="IPR036890">
    <property type="entry name" value="HATPase_C_sf"/>
</dbReference>
<dbReference type="InterPro" id="IPR003661">
    <property type="entry name" value="HisK_dim/P_dom"/>
</dbReference>
<dbReference type="CDD" id="cd00082">
    <property type="entry name" value="HisKA"/>
    <property type="match status" value="1"/>
</dbReference>
<feature type="domain" description="Histidine kinase" evidence="11">
    <location>
        <begin position="216"/>
        <end position="434"/>
    </location>
</feature>
<keyword evidence="6 12" id="KW-0418">Kinase</keyword>
<dbReference type="PROSITE" id="PS50109">
    <property type="entry name" value="HIS_KIN"/>
    <property type="match status" value="1"/>
</dbReference>
<dbReference type="AlphaFoldDB" id="A0AAC8Q2X9"/>
<evidence type="ECO:0000313" key="14">
    <source>
        <dbReference type="Proteomes" id="UP000035579"/>
    </source>
</evidence>